<feature type="short sequence motif" description="DGA/G" evidence="2">
    <location>
        <begin position="123"/>
        <end position="125"/>
    </location>
</feature>
<evidence type="ECO:0000313" key="4">
    <source>
        <dbReference type="Ensembl" id="ENSPNAP00000060865.1"/>
    </source>
</evidence>
<dbReference type="PANTHER" id="PTHR12406:SF46">
    <property type="entry name" value="PATATIN-LIKE PHOSPHOLIPASE DOMAIN-CONTAINING PROTEIN 2"/>
    <property type="match status" value="1"/>
</dbReference>
<dbReference type="Proteomes" id="UP001501920">
    <property type="component" value="Chromosome 9"/>
</dbReference>
<keyword evidence="5" id="KW-1185">Reference proteome</keyword>
<proteinExistence type="predicted"/>
<dbReference type="SUPFAM" id="SSF52151">
    <property type="entry name" value="FabD/lysophospholipase-like"/>
    <property type="match status" value="1"/>
</dbReference>
<dbReference type="GO" id="GO:0004806">
    <property type="term" value="F:triacylglycerol lipase activity"/>
    <property type="evidence" value="ECO:0007669"/>
    <property type="project" value="TreeGrafter"/>
</dbReference>
<sequence>TGQPNELGGRRQPPDLIKVRLFSMLFTGHVREEILALTRGHTFGFPQFNKLERALRRTLPRNAHQLASGRLHVSMTRISDGHNILVSEFHSREDLIRALLCSCFVPLFCGMIPPSYKGVHYMDGGLTNIQPIQDSCPTLTVSPFAGDVDICPSDKSTIFCNLVVNQMSLQATLPNFVRVANALFPRDWEVTFHNGYQDTLFFLQHSRKL</sequence>
<dbReference type="GO" id="GO:0005811">
    <property type="term" value="C:lipid droplet"/>
    <property type="evidence" value="ECO:0007669"/>
    <property type="project" value="TreeGrafter"/>
</dbReference>
<dbReference type="PANTHER" id="PTHR12406">
    <property type="entry name" value="CALCIUM-INDEPENDENT PHOSPHOLIPASE A2 IPLA2 -RELATED"/>
    <property type="match status" value="1"/>
</dbReference>
<reference evidence="4" key="2">
    <citation type="submission" date="2025-08" db="UniProtKB">
        <authorList>
            <consortium name="Ensembl"/>
        </authorList>
    </citation>
    <scope>IDENTIFICATION</scope>
</reference>
<dbReference type="InterPro" id="IPR002641">
    <property type="entry name" value="PNPLA_dom"/>
</dbReference>
<dbReference type="Gene3D" id="3.40.1090.10">
    <property type="entry name" value="Cytosolic phospholipase A2 catalytic domain"/>
    <property type="match status" value="1"/>
</dbReference>
<dbReference type="GeneTree" id="ENSGT00940000155662"/>
<dbReference type="GO" id="GO:0055088">
    <property type="term" value="P:lipid homeostasis"/>
    <property type="evidence" value="ECO:0007669"/>
    <property type="project" value="TreeGrafter"/>
</dbReference>
<evidence type="ECO:0000256" key="2">
    <source>
        <dbReference type="PROSITE-ProRule" id="PRU01161"/>
    </source>
</evidence>
<dbReference type="GO" id="GO:0016020">
    <property type="term" value="C:membrane"/>
    <property type="evidence" value="ECO:0007669"/>
    <property type="project" value="TreeGrafter"/>
</dbReference>
<evidence type="ECO:0000259" key="3">
    <source>
        <dbReference type="PROSITE" id="PS51635"/>
    </source>
</evidence>
<evidence type="ECO:0000256" key="1">
    <source>
        <dbReference type="ARBA" id="ARBA00023098"/>
    </source>
</evidence>
<dbReference type="InterPro" id="IPR016035">
    <property type="entry name" value="Acyl_Trfase/lysoPLipase"/>
</dbReference>
<dbReference type="InterPro" id="IPR033562">
    <property type="entry name" value="PLPL"/>
</dbReference>
<keyword evidence="1" id="KW-0443">Lipid metabolism</keyword>
<reference evidence="4" key="3">
    <citation type="submission" date="2025-09" db="UniProtKB">
        <authorList>
            <consortium name="Ensembl"/>
        </authorList>
    </citation>
    <scope>IDENTIFICATION</scope>
</reference>
<comment type="caution">
    <text evidence="2">Lacks conserved residue(s) required for the propagation of feature annotation.</text>
</comment>
<feature type="domain" description="PNPLA" evidence="3">
    <location>
        <begin position="1"/>
        <end position="136"/>
    </location>
</feature>
<accession>A0AAR2K9B3</accession>
<protein>
    <recommendedName>
        <fullName evidence="3">PNPLA domain-containing protein</fullName>
    </recommendedName>
</protein>
<reference evidence="4 5" key="1">
    <citation type="submission" date="2020-10" db="EMBL/GenBank/DDBJ databases">
        <title>Pygocentrus nattereri (red-bellied piranha) genome, fPygNat1, primary haplotype.</title>
        <authorList>
            <person name="Myers G."/>
            <person name="Meyer A."/>
            <person name="Karagic N."/>
            <person name="Pippel M."/>
            <person name="Winkler S."/>
            <person name="Tracey A."/>
            <person name="Wood J."/>
            <person name="Formenti G."/>
            <person name="Howe K."/>
            <person name="Fedrigo O."/>
            <person name="Jarvis E.D."/>
        </authorList>
    </citation>
    <scope>NUCLEOTIDE SEQUENCE [LARGE SCALE GENOMIC DNA]</scope>
</reference>
<dbReference type="Pfam" id="PF01734">
    <property type="entry name" value="Patatin"/>
    <property type="match status" value="1"/>
</dbReference>
<dbReference type="Ensembl" id="ENSPNAT00000087419.1">
    <property type="protein sequence ID" value="ENSPNAP00000060865.1"/>
    <property type="gene ID" value="ENSPNAG00000034928.1"/>
</dbReference>
<name>A0AAR2K9B3_PYGNA</name>
<dbReference type="GO" id="GO:0019433">
    <property type="term" value="P:triglyceride catabolic process"/>
    <property type="evidence" value="ECO:0007669"/>
    <property type="project" value="TreeGrafter"/>
</dbReference>
<evidence type="ECO:0000313" key="5">
    <source>
        <dbReference type="Proteomes" id="UP001501920"/>
    </source>
</evidence>
<dbReference type="PROSITE" id="PS51635">
    <property type="entry name" value="PNPLA"/>
    <property type="match status" value="1"/>
</dbReference>
<dbReference type="AlphaFoldDB" id="A0AAR2K9B3"/>
<dbReference type="GO" id="GO:0005737">
    <property type="term" value="C:cytoplasm"/>
    <property type="evidence" value="ECO:0007669"/>
    <property type="project" value="TreeGrafter"/>
</dbReference>
<organism evidence="4 5">
    <name type="scientific">Pygocentrus nattereri</name>
    <name type="common">Red-bellied piranha</name>
    <dbReference type="NCBI Taxonomy" id="42514"/>
    <lineage>
        <taxon>Eukaryota</taxon>
        <taxon>Metazoa</taxon>
        <taxon>Chordata</taxon>
        <taxon>Craniata</taxon>
        <taxon>Vertebrata</taxon>
        <taxon>Euteleostomi</taxon>
        <taxon>Actinopterygii</taxon>
        <taxon>Neopterygii</taxon>
        <taxon>Teleostei</taxon>
        <taxon>Ostariophysi</taxon>
        <taxon>Characiformes</taxon>
        <taxon>Characoidei</taxon>
        <taxon>Pygocentrus</taxon>
    </lineage>
</organism>